<evidence type="ECO:0000313" key="3">
    <source>
        <dbReference type="EMBL" id="EHL13274.1"/>
    </source>
</evidence>
<keyword evidence="1" id="KW-0472">Membrane</keyword>
<feature type="transmembrane region" description="Helical" evidence="1">
    <location>
        <begin position="38"/>
        <end position="62"/>
    </location>
</feature>
<dbReference type="NCBIfam" id="TIGR00254">
    <property type="entry name" value="GGDEF"/>
    <property type="match status" value="1"/>
</dbReference>
<feature type="transmembrane region" description="Helical" evidence="1">
    <location>
        <begin position="234"/>
        <end position="258"/>
    </location>
</feature>
<sequence>MWIEAIRKGFRCSFVHFRKVWGGVVRNRLFNFKLNNSIVHVLVIFFVALFLLYCFFGLKGAVSKDHFHRLSKMTVEVKHEDGTVDIFKSNLFNYTGKKDKLTIHLPLEENLKAEYQSINFFFYSSVVKAYYKDQLLASYGENVDRHMIGHLRIFIPVPIEAYGDEIRIEIQPTMNFMEDNFHFPVLMSMNDALFFPILGVETSFAFFYMVLIGSYIGLIILACLYFTQDYAKEGFWLMLLINGIVSWYMGNSGMIYASASNENFNAVVEYIGMYMLFFSAPLYASYETSRPIVKKYLTYSGRFLCGVFVLCLVLYLLPTGYSFVTYLRLAQGIQIIMVFSSLISLLFPGKQAKKRGDYIMQYGMIFVAVFGLLEQIRIMFASRITERCHPVLQWFTSTPFARFLIYSLLITFLTSYAFKVAYILEKTLEEKHLKILAYTDNLTSIGNRQYLQRKLDLLDNSHSTDYAVIFADINDLKYTNDHFGHGAGDRLIKIVASAIKDAVDSVGGFTGRNGGDEFLSVISPAGKVKGVAEKIRENLACVKESEHVPFPISLSLGIASYKEVEAELKLAGEDYITTSHVIRKADARMYEDKCIHKRSSNRWA</sequence>
<keyword evidence="4" id="KW-1185">Reference proteome</keyword>
<reference evidence="3" key="2">
    <citation type="submission" date="2013-03" db="EMBL/GenBank/DDBJ databases">
        <title>The Genome Sequence of Oribacterium sp. ACB1.</title>
        <authorList>
            <consortium name="The Broad Institute Genomics Platform"/>
            <consortium name="The Broad Institute Genome Sequencing Center for Infectious Disease"/>
            <person name="Earl A."/>
            <person name="Ward D."/>
            <person name="Feldgarden M."/>
            <person name="Gevers D."/>
            <person name="Sizova M."/>
            <person name="Hazen A."/>
            <person name="Epstein S."/>
            <person name="Walker B."/>
            <person name="Young S."/>
            <person name="Zeng Q."/>
            <person name="Gargeya S."/>
            <person name="Fitzgerald M."/>
            <person name="Haas B."/>
            <person name="Abouelleil A."/>
            <person name="Allen A.W."/>
            <person name="Alvarado L."/>
            <person name="Arachchi H.M."/>
            <person name="Berlin A.M."/>
            <person name="Chapman S.B."/>
            <person name="Gainer-Dewar J."/>
            <person name="Goldberg J."/>
            <person name="Griggs A."/>
            <person name="Gujja S."/>
            <person name="Hansen M."/>
            <person name="Howarth C."/>
            <person name="Imamovic A."/>
            <person name="Ireland A."/>
            <person name="Larimer J."/>
            <person name="McCowan C."/>
            <person name="Murphy C."/>
            <person name="Pearson M."/>
            <person name="Poon T.W."/>
            <person name="Priest M."/>
            <person name="Roberts A."/>
            <person name="Saif S."/>
            <person name="Shea T."/>
            <person name="Sisk P."/>
            <person name="Sykes S."/>
            <person name="Wortman J."/>
            <person name="Nusbaum C."/>
            <person name="Birren B."/>
        </authorList>
    </citation>
    <scope>NUCLEOTIDE SEQUENCE [LARGE SCALE GENOMIC DNA]</scope>
    <source>
        <strain evidence="3">ACB1</strain>
    </source>
</reference>
<dbReference type="PANTHER" id="PTHR45138">
    <property type="entry name" value="REGULATORY COMPONENTS OF SENSORY TRANSDUCTION SYSTEM"/>
    <property type="match status" value="1"/>
</dbReference>
<evidence type="ECO:0000259" key="2">
    <source>
        <dbReference type="PROSITE" id="PS50887"/>
    </source>
</evidence>
<feature type="domain" description="GGDEF" evidence="2">
    <location>
        <begin position="464"/>
        <end position="604"/>
    </location>
</feature>
<dbReference type="InterPro" id="IPR050469">
    <property type="entry name" value="Diguanylate_Cyclase"/>
</dbReference>
<dbReference type="Proteomes" id="UP000018461">
    <property type="component" value="Unassembled WGS sequence"/>
</dbReference>
<dbReference type="InterPro" id="IPR000160">
    <property type="entry name" value="GGDEF_dom"/>
</dbReference>
<feature type="transmembrane region" description="Helical" evidence="1">
    <location>
        <begin position="296"/>
        <end position="317"/>
    </location>
</feature>
<dbReference type="GO" id="GO:0052621">
    <property type="term" value="F:diguanylate cyclase activity"/>
    <property type="evidence" value="ECO:0007669"/>
    <property type="project" value="TreeGrafter"/>
</dbReference>
<dbReference type="PANTHER" id="PTHR45138:SF9">
    <property type="entry name" value="DIGUANYLATE CYCLASE DGCM-RELATED"/>
    <property type="match status" value="1"/>
</dbReference>
<comment type="caution">
    <text evidence="3">The sequence shown here is derived from an EMBL/GenBank/DDBJ whole genome shotgun (WGS) entry which is preliminary data.</text>
</comment>
<feature type="transmembrane region" description="Helical" evidence="1">
    <location>
        <begin position="329"/>
        <end position="347"/>
    </location>
</feature>
<evidence type="ECO:0000313" key="4">
    <source>
        <dbReference type="Proteomes" id="UP000018461"/>
    </source>
</evidence>
<proteinExistence type="predicted"/>
<accession>G9WL30</accession>
<feature type="transmembrane region" description="Helical" evidence="1">
    <location>
        <begin position="205"/>
        <end position="227"/>
    </location>
</feature>
<name>G9WL30_9FIRM</name>
<dbReference type="Pfam" id="PF00990">
    <property type="entry name" value="GGDEF"/>
    <property type="match status" value="1"/>
</dbReference>
<keyword evidence="1" id="KW-1133">Transmembrane helix</keyword>
<reference evidence="3" key="1">
    <citation type="submission" date="2011-08" db="EMBL/GenBank/DDBJ databases">
        <authorList>
            <consortium name="The Broad Institute Genome Sequencing Platform"/>
            <person name="Earl A."/>
            <person name="Ward D."/>
            <person name="Feldgarden M."/>
            <person name="Gevers D."/>
            <person name="Sizova M."/>
            <person name="Hazen A."/>
            <person name="Epstein S."/>
            <person name="Young S.K."/>
            <person name="Zeng Q."/>
            <person name="Gargeya S."/>
            <person name="Fitzgerald M."/>
            <person name="Haas B."/>
            <person name="Abouelleil A."/>
            <person name="Alvarado L."/>
            <person name="Arachchi H.M."/>
            <person name="Berlin A."/>
            <person name="Brown A."/>
            <person name="Chapman S.B."/>
            <person name="Chen Z."/>
            <person name="Dunbar C."/>
            <person name="Freedman E."/>
            <person name="Gearin G."/>
            <person name="Gellesch M."/>
            <person name="Goldberg J."/>
            <person name="Griggs A."/>
            <person name="Gujja S."/>
            <person name="Heiman D."/>
            <person name="Howarth C."/>
            <person name="Larson L."/>
            <person name="Lui A."/>
            <person name="MacDonald P.J.P."/>
            <person name="Montmayeur A."/>
            <person name="Murphy C."/>
            <person name="Neiman D."/>
            <person name="Pearson M."/>
            <person name="Priest M."/>
            <person name="Roberts A."/>
            <person name="Saif S."/>
            <person name="Shea T."/>
            <person name="Shenoy N."/>
            <person name="Sisk P."/>
            <person name="Stolte C."/>
            <person name="Sykes S."/>
            <person name="Wortman J."/>
            <person name="Nusbaum C."/>
            <person name="Birren B."/>
        </authorList>
    </citation>
    <scope>NUCLEOTIDE SEQUENCE</scope>
    <source>
        <strain evidence="3">ACB1</strain>
    </source>
</reference>
<dbReference type="PATRIC" id="fig|796943.3.peg.446"/>
<dbReference type="AlphaFoldDB" id="G9WL30"/>
<dbReference type="STRING" id="796943.HMPREF9625_02087"/>
<gene>
    <name evidence="3" type="ORF">HMPREF9625_02087</name>
</gene>
<dbReference type="CDD" id="cd01949">
    <property type="entry name" value="GGDEF"/>
    <property type="match status" value="1"/>
</dbReference>
<dbReference type="PROSITE" id="PS50887">
    <property type="entry name" value="GGDEF"/>
    <property type="match status" value="1"/>
</dbReference>
<evidence type="ECO:0000256" key="1">
    <source>
        <dbReference type="SAM" id="Phobius"/>
    </source>
</evidence>
<keyword evidence="1" id="KW-0812">Transmembrane</keyword>
<dbReference type="Gene3D" id="3.30.70.270">
    <property type="match status" value="1"/>
</dbReference>
<protein>
    <submittedName>
        <fullName evidence="3">Diguanylate cyclase (GGDEF) domain-containing protein</fullName>
    </submittedName>
</protein>
<feature type="transmembrane region" description="Helical" evidence="1">
    <location>
        <begin position="359"/>
        <end position="380"/>
    </location>
</feature>
<organism evidence="3 4">
    <name type="scientific">Oribacterium parvum ACB1</name>
    <dbReference type="NCBI Taxonomy" id="796943"/>
    <lineage>
        <taxon>Bacteria</taxon>
        <taxon>Bacillati</taxon>
        <taxon>Bacillota</taxon>
        <taxon>Clostridia</taxon>
        <taxon>Lachnospirales</taxon>
        <taxon>Lachnospiraceae</taxon>
        <taxon>Oribacterium</taxon>
    </lineage>
</organism>
<dbReference type="EMBL" id="AFZC02000002">
    <property type="protein sequence ID" value="EHL13274.1"/>
    <property type="molecule type" value="Genomic_DNA"/>
</dbReference>
<feature type="transmembrane region" description="Helical" evidence="1">
    <location>
        <begin position="400"/>
        <end position="424"/>
    </location>
</feature>
<feature type="transmembrane region" description="Helical" evidence="1">
    <location>
        <begin position="264"/>
        <end position="284"/>
    </location>
</feature>
<dbReference type="SUPFAM" id="SSF55073">
    <property type="entry name" value="Nucleotide cyclase"/>
    <property type="match status" value="1"/>
</dbReference>
<dbReference type="InterPro" id="IPR043128">
    <property type="entry name" value="Rev_trsase/Diguanyl_cyclase"/>
</dbReference>
<dbReference type="InterPro" id="IPR029787">
    <property type="entry name" value="Nucleotide_cyclase"/>
</dbReference>
<dbReference type="SMART" id="SM00267">
    <property type="entry name" value="GGDEF"/>
    <property type="match status" value="1"/>
</dbReference>
<dbReference type="HOGENOM" id="CLU_463697_0_0_9"/>